<dbReference type="AlphaFoldDB" id="A0A803MRG7"/>
<dbReference type="KEGG" id="cqi:110686318"/>
<dbReference type="PANTHER" id="PTHR24186">
    <property type="entry name" value="PROTEIN PHOSPHATASE 1 REGULATORY SUBUNIT"/>
    <property type="match status" value="1"/>
</dbReference>
<dbReference type="Pfam" id="PF12796">
    <property type="entry name" value="Ank_2"/>
    <property type="match status" value="1"/>
</dbReference>
<evidence type="ECO:0000313" key="4">
    <source>
        <dbReference type="EnsemblPlants" id="AUR62033868-RA:cds"/>
    </source>
</evidence>
<keyword evidence="1" id="KW-0677">Repeat</keyword>
<accession>A0A803MRG7</accession>
<dbReference type="EnsemblPlants" id="AUR62033868-RA">
    <property type="protein sequence ID" value="AUR62033868-RA:cds"/>
    <property type="gene ID" value="AUR62033868"/>
</dbReference>
<dbReference type="GO" id="GO:0005886">
    <property type="term" value="C:plasma membrane"/>
    <property type="evidence" value="ECO:0007669"/>
    <property type="project" value="TreeGrafter"/>
</dbReference>
<feature type="repeat" description="ANK" evidence="3">
    <location>
        <begin position="41"/>
        <end position="73"/>
    </location>
</feature>
<evidence type="ECO:0000256" key="2">
    <source>
        <dbReference type="ARBA" id="ARBA00023043"/>
    </source>
</evidence>
<name>A0A803MRG7_CHEQI</name>
<dbReference type="SMART" id="SM00248">
    <property type="entry name" value="ANK"/>
    <property type="match status" value="5"/>
</dbReference>
<organism evidence="4 5">
    <name type="scientific">Chenopodium quinoa</name>
    <name type="common">Quinoa</name>
    <dbReference type="NCBI Taxonomy" id="63459"/>
    <lineage>
        <taxon>Eukaryota</taxon>
        <taxon>Viridiplantae</taxon>
        <taxon>Streptophyta</taxon>
        <taxon>Embryophyta</taxon>
        <taxon>Tracheophyta</taxon>
        <taxon>Spermatophyta</taxon>
        <taxon>Magnoliopsida</taxon>
        <taxon>eudicotyledons</taxon>
        <taxon>Gunneridae</taxon>
        <taxon>Pentapetalae</taxon>
        <taxon>Caryophyllales</taxon>
        <taxon>Chenopodiaceae</taxon>
        <taxon>Chenopodioideae</taxon>
        <taxon>Atripliceae</taxon>
        <taxon>Chenopodium</taxon>
    </lineage>
</organism>
<reference evidence="4" key="1">
    <citation type="journal article" date="2017" name="Nature">
        <title>The genome of Chenopodium quinoa.</title>
        <authorList>
            <person name="Jarvis D.E."/>
            <person name="Ho Y.S."/>
            <person name="Lightfoot D.J."/>
            <person name="Schmoeckel S.M."/>
            <person name="Li B."/>
            <person name="Borm T.J.A."/>
            <person name="Ohyanagi H."/>
            <person name="Mineta K."/>
            <person name="Michell C.T."/>
            <person name="Saber N."/>
            <person name="Kharbatia N.M."/>
            <person name="Rupper R.R."/>
            <person name="Sharp A.R."/>
            <person name="Dally N."/>
            <person name="Boughton B.A."/>
            <person name="Woo Y.H."/>
            <person name="Gao G."/>
            <person name="Schijlen E.G.W.M."/>
            <person name="Guo X."/>
            <person name="Momin A.A."/>
            <person name="Negrao S."/>
            <person name="Al-Babili S."/>
            <person name="Gehring C."/>
            <person name="Roessner U."/>
            <person name="Jung C."/>
            <person name="Murphy K."/>
            <person name="Arold S.T."/>
            <person name="Gojobori T."/>
            <person name="van der Linden C.G."/>
            <person name="van Loo E.N."/>
            <person name="Jellen E.N."/>
            <person name="Maughan P.J."/>
            <person name="Tester M."/>
        </authorList>
    </citation>
    <scope>NUCLEOTIDE SEQUENCE [LARGE SCALE GENOMIC DNA]</scope>
    <source>
        <strain evidence="4">cv. PI 614886</strain>
    </source>
</reference>
<gene>
    <name evidence="4" type="primary">LOC110686318</name>
</gene>
<dbReference type="SUPFAM" id="SSF48403">
    <property type="entry name" value="Ankyrin repeat"/>
    <property type="match status" value="1"/>
</dbReference>
<keyword evidence="2 3" id="KW-0040">ANK repeat</keyword>
<dbReference type="InterPro" id="IPR036770">
    <property type="entry name" value="Ankyrin_rpt-contain_sf"/>
</dbReference>
<dbReference type="InterPro" id="IPR002110">
    <property type="entry name" value="Ankyrin_rpt"/>
</dbReference>
<evidence type="ECO:0000256" key="1">
    <source>
        <dbReference type="ARBA" id="ARBA00022737"/>
    </source>
</evidence>
<dbReference type="OrthoDB" id="1066784at2759"/>
<evidence type="ECO:0000256" key="3">
    <source>
        <dbReference type="PROSITE-ProRule" id="PRU00023"/>
    </source>
</evidence>
<evidence type="ECO:0000313" key="5">
    <source>
        <dbReference type="Proteomes" id="UP000596660"/>
    </source>
</evidence>
<sequence>MEITLSILLRNTGTLKFITEALKILPASVDRIKLICGKNTEGDTPLHMAAKLQTKEIAEHLISSYEDLCVVDDAEQEITLLWRVHNNQGNAPLHVALMNGGKSIQVAFYLFCVGPEVAACTNHRNETPLHLAVMYDNQGAKMSTINMINKLNGQGASLTFMKNLFEEDSLSLIKFLLEENSTVCCFHDANGMTPLLRATINSYLPVVEAIISSCRESIEICDFKGRNILHHIKFSSFIKANKFLRISGVSVLLDQQDDDGNTPVHIAAQNHDFGMIKAMIESNDNFAIKNNEGISAASIIQSDSNFSTT</sequence>
<dbReference type="RefSeq" id="XP_021718603.1">
    <property type="nucleotide sequence ID" value="XM_021862911.1"/>
</dbReference>
<reference evidence="4" key="2">
    <citation type="submission" date="2021-03" db="UniProtKB">
        <authorList>
            <consortium name="EnsemblPlants"/>
        </authorList>
    </citation>
    <scope>IDENTIFICATION</scope>
</reference>
<dbReference type="Proteomes" id="UP000596660">
    <property type="component" value="Unplaced"/>
</dbReference>
<proteinExistence type="predicted"/>
<dbReference type="Gramene" id="AUR62033868-RA">
    <property type="protein sequence ID" value="AUR62033868-RA:cds"/>
    <property type="gene ID" value="AUR62033868"/>
</dbReference>
<dbReference type="PROSITE" id="PS50088">
    <property type="entry name" value="ANK_REPEAT"/>
    <property type="match status" value="2"/>
</dbReference>
<dbReference type="Gene3D" id="1.25.40.20">
    <property type="entry name" value="Ankyrin repeat-containing domain"/>
    <property type="match status" value="2"/>
</dbReference>
<protein>
    <submittedName>
        <fullName evidence="4">Uncharacterized protein</fullName>
    </submittedName>
</protein>
<feature type="repeat" description="ANK" evidence="3">
    <location>
        <begin position="259"/>
        <end position="291"/>
    </location>
</feature>
<keyword evidence="5" id="KW-1185">Reference proteome</keyword>
<dbReference type="GeneID" id="110686318"/>
<dbReference type="Pfam" id="PF00023">
    <property type="entry name" value="Ank"/>
    <property type="match status" value="1"/>
</dbReference>
<dbReference type="PANTHER" id="PTHR24186:SF38">
    <property type="entry name" value="ANKYRIN REPEAT FAMILY PROTEIN"/>
    <property type="match status" value="1"/>
</dbReference>
<dbReference type="PROSITE" id="PS50297">
    <property type="entry name" value="ANK_REP_REGION"/>
    <property type="match status" value="2"/>
</dbReference>